<name>A0ABD3G2T0_9STRA</name>
<comment type="caution">
    <text evidence="1">The sequence shown here is derived from an EMBL/GenBank/DDBJ whole genome shotgun (WGS) entry which is preliminary data.</text>
</comment>
<dbReference type="AlphaFoldDB" id="A0ABD3G2T0"/>
<dbReference type="Proteomes" id="UP001632037">
    <property type="component" value="Unassembled WGS sequence"/>
</dbReference>
<accession>A0ABD3G2T0</accession>
<protein>
    <submittedName>
        <fullName evidence="1">Uncharacterized protein</fullName>
    </submittedName>
</protein>
<evidence type="ECO:0000313" key="2">
    <source>
        <dbReference type="Proteomes" id="UP001632037"/>
    </source>
</evidence>
<proteinExistence type="predicted"/>
<reference evidence="1 2" key="1">
    <citation type="submission" date="2024-09" db="EMBL/GenBank/DDBJ databases">
        <title>Genome sequencing and assembly of Phytophthora oleae, isolate VK10A, causative agent of rot of olive drupes.</title>
        <authorList>
            <person name="Conti Taguali S."/>
            <person name="Riolo M."/>
            <person name="La Spada F."/>
            <person name="Cacciola S.O."/>
            <person name="Dionisio G."/>
        </authorList>
    </citation>
    <scope>NUCLEOTIDE SEQUENCE [LARGE SCALE GENOMIC DNA]</scope>
    <source>
        <strain evidence="1 2">VK10A</strain>
    </source>
</reference>
<gene>
    <name evidence="1" type="ORF">V7S43_002070</name>
</gene>
<organism evidence="1 2">
    <name type="scientific">Phytophthora oleae</name>
    <dbReference type="NCBI Taxonomy" id="2107226"/>
    <lineage>
        <taxon>Eukaryota</taxon>
        <taxon>Sar</taxon>
        <taxon>Stramenopiles</taxon>
        <taxon>Oomycota</taxon>
        <taxon>Peronosporomycetes</taxon>
        <taxon>Peronosporales</taxon>
        <taxon>Peronosporaceae</taxon>
        <taxon>Phytophthora</taxon>
    </lineage>
</organism>
<sequence>MRSPSPNLDDNSIEGLDLELDPALLALLAKYVPDIDMISTVSLDNSGNNEKKRSWHTRRREEILRLREEVETLSLVLREKRETPTMPLISRTGTPWFWENRAMYEAIRLQKSTEENTRLLKLVRYRESQIKSVERAFKKRMLVLSPAVRCPKNTEYHPSMFREDILAELTSGMDEMYEDLDNFFTQIKMNELPCPGQRNDTTKFRDRSVFVELLDCYALPFGLRETEKAVWNLKTIPTRGSNVVFAKYFDVGENTRMRSICINGSDSDLATQVSIHSAVRKYVEENRTVFISRSLIEPIQELFAVVFKEKTRIVLKHGKPSATGPVTVMQTHCQTTNHEILARNKVKCNFASWKQTSHYTNGTRSWIHSITDFNNKVEDTLLRESIQANRVA</sequence>
<keyword evidence="2" id="KW-1185">Reference proteome</keyword>
<dbReference type="EMBL" id="JBIMZQ010000003">
    <property type="protein sequence ID" value="KAL3672779.1"/>
    <property type="molecule type" value="Genomic_DNA"/>
</dbReference>
<evidence type="ECO:0000313" key="1">
    <source>
        <dbReference type="EMBL" id="KAL3672779.1"/>
    </source>
</evidence>